<accession>A0A1Y2I3S2</accession>
<dbReference type="EMBL" id="MCFL01000001">
    <property type="protein sequence ID" value="ORZ41510.1"/>
    <property type="molecule type" value="Genomic_DNA"/>
</dbReference>
<feature type="compositionally biased region" description="Low complexity" evidence="1">
    <location>
        <begin position="386"/>
        <end position="403"/>
    </location>
</feature>
<feature type="compositionally biased region" description="Low complexity" evidence="1">
    <location>
        <begin position="1890"/>
        <end position="1921"/>
    </location>
</feature>
<feature type="compositionally biased region" description="Basic and acidic residues" evidence="1">
    <location>
        <begin position="1153"/>
        <end position="1162"/>
    </location>
</feature>
<gene>
    <name evidence="4" type="ORF">BCR44DRAFT_1422967</name>
</gene>
<dbReference type="PANTHER" id="PTHR21597:SF0">
    <property type="entry name" value="THO COMPLEX SUBUNIT 2"/>
    <property type="match status" value="1"/>
</dbReference>
<feature type="compositionally biased region" description="Basic residues" evidence="1">
    <location>
        <begin position="1767"/>
        <end position="1784"/>
    </location>
</feature>
<proteinExistence type="predicted"/>
<dbReference type="Proteomes" id="UP000193411">
    <property type="component" value="Unassembled WGS sequence"/>
</dbReference>
<organism evidence="4 5">
    <name type="scientific">Catenaria anguillulae PL171</name>
    <dbReference type="NCBI Taxonomy" id="765915"/>
    <lineage>
        <taxon>Eukaryota</taxon>
        <taxon>Fungi</taxon>
        <taxon>Fungi incertae sedis</taxon>
        <taxon>Blastocladiomycota</taxon>
        <taxon>Blastocladiomycetes</taxon>
        <taxon>Blastocladiales</taxon>
        <taxon>Catenariaceae</taxon>
        <taxon>Catenaria</taxon>
    </lineage>
</organism>
<feature type="compositionally biased region" description="Polar residues" evidence="1">
    <location>
        <begin position="1670"/>
        <end position="1682"/>
    </location>
</feature>
<feature type="compositionally biased region" description="Basic and acidic residues" evidence="1">
    <location>
        <begin position="1510"/>
        <end position="1528"/>
    </location>
</feature>
<dbReference type="InterPro" id="IPR021726">
    <property type="entry name" value="THO_THOC2_N"/>
</dbReference>
<feature type="compositionally biased region" description="Low complexity" evidence="1">
    <location>
        <begin position="1567"/>
        <end position="1579"/>
    </location>
</feature>
<feature type="region of interest" description="Disordered" evidence="1">
    <location>
        <begin position="1273"/>
        <end position="1300"/>
    </location>
</feature>
<comment type="caution">
    <text evidence="4">The sequence shown here is derived from an EMBL/GenBank/DDBJ whole genome shotgun (WGS) entry which is preliminary data.</text>
</comment>
<feature type="region of interest" description="Disordered" evidence="1">
    <location>
        <begin position="97"/>
        <end position="130"/>
    </location>
</feature>
<feature type="compositionally biased region" description="Pro residues" evidence="1">
    <location>
        <begin position="1934"/>
        <end position="1943"/>
    </location>
</feature>
<sequence length="2017" mass="219567">MQSPQSAQSNEQAQRDLLGTLTRLAGTPPQWTPALKANVIRTLFVSLDPSLQPVSPNPDLLDSAALVRYLSEVFHLLRREIDPNVAFRRAKLQAATSSHTSQDAMDVDAASPSSEEDGHVKSSSSNSLSSPTSIEHQVLVALNDFFVTIKHQLCVIDGQYPGESKPEALVLLVGSLHAATWFPSHLLIESLSMPLLHAGHAIERKSAERIVQQHRTLNLFTLPIYSLAMEAPEGFMNLMVVLSEVLQAPLSVPPEADHTHPAVVKLAEDVWRKVDQIIAIHLLSRVRVAETLLRAFAVRIATHWPLFLALFVKLQFNQVSQIAGMTLRMMGSHTPGVPPPPLMVEDLDQFRADTLTSTRDAYINRLDRTLDVYANDVPKFMGDGSASATASSAMSAPSTSISSTDRDRGYAATFIDKALNNSTPLLRNMYLAVALLVRHGVVQLPHLLAHFVEPAEGPRMQDVVSIPLVDARPSVDQGDLMGKPTYAKPRDGKPVANADGDTLTPEQVAAKRLAVAIASLLVSMLAIGDVGSATKVMATYPDVDWCNVFPPVARQVLRVLDVATRKQCEQADDDEAQTGATAVPTVFTAFRRGVQRFFYPRWATNVPVGDLTFVFTLLDLVPEHLYLRPAIASRLCTLCMDRSPVLMSQVGVSVDHVLKRYLLPAMILGERNVSLSRAIWHLIKSWPADRRFALYASMPRDVYGNSSSGSAGPLVRAMGDQVDATVRYWMKRISKDVVHTYVRKLGKLALGNPVPVLNRIVATIMSYDNLGAPLLECLRYLDPLGMDVLMYTFLAALADPAGKANVYVSSQAAGRNAPLLVKSAIGYALKDDGINLESWWINTSQFMAAWLTNSPETDMDPLMAFLDHVDSVNRGQSAFGLADAQMLSDLVANMAGIPVIQDVSAQHIRALESAPCVTRRLLTSSIASSDVFNHQGRKGEDPLKVRARSTQALVRHLVGQNRAAHFLSHLRVLYATLAQRTRDWDDWDVKEKVKVTDLLAELQWKDRIKAALVQYATFLRLYVVPSMPEADGEPNKLRIQLDSCARWALVPADQVVLPSPENAGDGGQGDNREEDEPNGRELFWRLRLYHVHFEPTVYLPEEKEACEQHLADHTQAATMLMRLRTRVEKERRRIREAEQAASAAAAASASQESVDKVSEEPKIQPGVAEEGRVKIEAAAVEESRVQEVGGAIDDTLSHITSSTANGVENKGTSDVEMTDLESLASSTVDTISFASIVSVPDSDVMDVDAPVPVSDSSQPNAAAAPSAAVSAVASSFPDEGKGNVEKAHMPAPTTHPDDHINTADDMLPSASDLIRRAAESPADAEYASFWAAKVSPAVLLSVVQHAWSIRGMTEFESANVGILVAKALELLQKDADISPKATAEKNAAAHRAMRAHTSLFDFFVTVLGSGDDDRAASKTAESDDLLLFDLKPKPVAADVYLVRNTINLFKALTTARVFPAIHRHGSVLHKALDKLKENDSMRVLVLVLQGAINEVKSRRYPLERKLINEPPRRERERDRDREERKREANGASSRGRKSSSSTSKGDEKKASLSIPTKPTFTSSARLATTAPVSTPTSSVPMPPSARQPSPGRGDVGAAAPSGQSDSPSGSLVNHWASVASPLIPMRATSPAGTSLKPDSTGLTLLSNELSASDSNGRDSGEVTPAARLSPVNSSAAGNSSPSVWAARPEVIEKLRESASTPSPRSDSQTRRSTNSGDRPSSSSAAAAAKDTTADRGERERERDRDKDRPSSSRRRSRSRERRERSGRTKSRSKSPRERRRRSKDRVRDSEKRERGGARASESRATQEGTPTPSDRDRDRERDRERDRDRRSAKVDKEDASERKRSAATPETSTGSSKANEGTPPSRVRPRSDDADDANEGPDRKRAKLEASSAASATVPASNQPLAASANSSASSSSANLPMTVQSSPGRGAPPSIPRRPSGPLPNSFDAANRAHPSLPPAPAPLRSPPMGPTRSGGSSSLRDSYEPDRRGDRDRDRDRERDRSSRTSGDRSRRSYR</sequence>
<evidence type="ECO:0000259" key="3">
    <source>
        <dbReference type="Pfam" id="PF16134"/>
    </source>
</evidence>
<dbReference type="GO" id="GO:0006397">
    <property type="term" value="P:mRNA processing"/>
    <property type="evidence" value="ECO:0007669"/>
    <property type="project" value="InterPro"/>
</dbReference>
<dbReference type="GO" id="GO:0006406">
    <property type="term" value="P:mRNA export from nucleus"/>
    <property type="evidence" value="ECO:0007669"/>
    <property type="project" value="InterPro"/>
</dbReference>
<dbReference type="GO" id="GO:0003729">
    <property type="term" value="F:mRNA binding"/>
    <property type="evidence" value="ECO:0007669"/>
    <property type="project" value="TreeGrafter"/>
</dbReference>
<evidence type="ECO:0000313" key="4">
    <source>
        <dbReference type="EMBL" id="ORZ41510.1"/>
    </source>
</evidence>
<feature type="domain" description="THO complex subunit 2 N-terminal" evidence="3">
    <location>
        <begin position="173"/>
        <end position="743"/>
    </location>
</feature>
<feature type="region of interest" description="Disordered" evidence="1">
    <location>
        <begin position="1510"/>
        <end position="1613"/>
    </location>
</feature>
<reference evidence="4 5" key="1">
    <citation type="submission" date="2016-07" db="EMBL/GenBank/DDBJ databases">
        <title>Pervasive Adenine N6-methylation of Active Genes in Fungi.</title>
        <authorList>
            <consortium name="DOE Joint Genome Institute"/>
            <person name="Mondo S.J."/>
            <person name="Dannebaum R.O."/>
            <person name="Kuo R.C."/>
            <person name="Labutti K."/>
            <person name="Haridas S."/>
            <person name="Kuo A."/>
            <person name="Salamov A."/>
            <person name="Ahrendt S.R."/>
            <person name="Lipzen A."/>
            <person name="Sullivan W."/>
            <person name="Andreopoulos W.B."/>
            <person name="Clum A."/>
            <person name="Lindquist E."/>
            <person name="Daum C."/>
            <person name="Ramamoorthy G.K."/>
            <person name="Gryganskyi A."/>
            <person name="Culley D."/>
            <person name="Magnuson J.K."/>
            <person name="James T.Y."/>
            <person name="O'Malley M.A."/>
            <person name="Stajich J.E."/>
            <person name="Spatafora J.W."/>
            <person name="Visel A."/>
            <person name="Grigoriev I.V."/>
        </authorList>
    </citation>
    <scope>NUCLEOTIDE SEQUENCE [LARGE SCALE GENOMIC DNA]</scope>
    <source>
        <strain evidence="4 5">PL171</strain>
    </source>
</reference>
<feature type="compositionally biased region" description="Polar residues" evidence="1">
    <location>
        <begin position="1553"/>
        <end position="1566"/>
    </location>
</feature>
<dbReference type="InterPro" id="IPR040007">
    <property type="entry name" value="Tho2"/>
</dbReference>
<evidence type="ECO:0000256" key="1">
    <source>
        <dbReference type="SAM" id="MobiDB-lite"/>
    </source>
</evidence>
<feature type="compositionally biased region" description="Basic and acidic residues" evidence="1">
    <location>
        <begin position="1731"/>
        <end position="1750"/>
    </location>
</feature>
<dbReference type="OrthoDB" id="29024at2759"/>
<feature type="region of interest" description="Disordered" evidence="1">
    <location>
        <begin position="1131"/>
        <end position="1169"/>
    </location>
</feature>
<name>A0A1Y2I3S2_9FUNG</name>
<feature type="region of interest" description="Disordered" evidence="1">
    <location>
        <begin position="1625"/>
        <end position="2017"/>
    </location>
</feature>
<dbReference type="PANTHER" id="PTHR21597">
    <property type="entry name" value="THO2 PROTEIN"/>
    <property type="match status" value="1"/>
</dbReference>
<feature type="compositionally biased region" description="Low complexity" evidence="1">
    <location>
        <begin position="1139"/>
        <end position="1152"/>
    </location>
</feature>
<feature type="compositionally biased region" description="Polar residues" evidence="1">
    <location>
        <begin position="1601"/>
        <end position="1611"/>
    </location>
</feature>
<feature type="compositionally biased region" description="Basic and acidic residues" evidence="1">
    <location>
        <begin position="1983"/>
        <end position="2017"/>
    </location>
</feature>
<dbReference type="GO" id="GO:0000445">
    <property type="term" value="C:THO complex part of transcription export complex"/>
    <property type="evidence" value="ECO:0007669"/>
    <property type="project" value="TreeGrafter"/>
</dbReference>
<protein>
    <recommendedName>
        <fullName evidence="6">THO complex subunit 2</fullName>
    </recommendedName>
</protein>
<evidence type="ECO:0000313" key="5">
    <source>
        <dbReference type="Proteomes" id="UP000193411"/>
    </source>
</evidence>
<feature type="compositionally biased region" description="Polar residues" evidence="1">
    <location>
        <begin position="1697"/>
        <end position="1719"/>
    </location>
</feature>
<feature type="compositionally biased region" description="Basic and acidic residues" evidence="1">
    <location>
        <begin position="1785"/>
        <end position="1796"/>
    </location>
</feature>
<feature type="region of interest" description="Disordered" evidence="1">
    <location>
        <begin position="386"/>
        <end position="405"/>
    </location>
</feature>
<feature type="domain" description="THO complex subunitTHOC2 N-terminal" evidence="2">
    <location>
        <begin position="745"/>
        <end position="800"/>
    </location>
</feature>
<feature type="compositionally biased region" description="Basic and acidic residues" evidence="1">
    <location>
        <begin position="1813"/>
        <end position="1844"/>
    </location>
</feature>
<feature type="compositionally biased region" description="Polar residues" evidence="1">
    <location>
        <begin position="1802"/>
        <end position="1812"/>
    </location>
</feature>
<dbReference type="STRING" id="765915.A0A1Y2I3S2"/>
<feature type="compositionally biased region" description="Pro residues" evidence="1">
    <location>
        <begin position="1957"/>
        <end position="1971"/>
    </location>
</feature>
<evidence type="ECO:0008006" key="6">
    <source>
        <dbReference type="Google" id="ProtNLM"/>
    </source>
</evidence>
<dbReference type="Pfam" id="PF11732">
    <property type="entry name" value="Thoc2"/>
    <property type="match status" value="1"/>
</dbReference>
<dbReference type="Pfam" id="PF16134">
    <property type="entry name" value="THOC2_N"/>
    <property type="match status" value="1"/>
</dbReference>
<feature type="region of interest" description="Disordered" evidence="1">
    <location>
        <begin position="1057"/>
        <end position="1076"/>
    </location>
</feature>
<keyword evidence="5" id="KW-1185">Reference proteome</keyword>
<dbReference type="InterPro" id="IPR032302">
    <property type="entry name" value="THOC2_N"/>
</dbReference>
<feature type="compositionally biased region" description="Basic and acidic residues" evidence="1">
    <location>
        <begin position="1278"/>
        <end position="1288"/>
    </location>
</feature>
<feature type="region of interest" description="Disordered" evidence="1">
    <location>
        <begin position="479"/>
        <end position="501"/>
    </location>
</feature>
<evidence type="ECO:0000259" key="2">
    <source>
        <dbReference type="Pfam" id="PF11732"/>
    </source>
</evidence>
<feature type="compositionally biased region" description="Polar residues" evidence="1">
    <location>
        <begin position="1848"/>
        <end position="1859"/>
    </location>
</feature>
<feature type="compositionally biased region" description="Polar residues" evidence="1">
    <location>
        <begin position="1630"/>
        <end position="1654"/>
    </location>
</feature>